<dbReference type="Proteomes" id="UP001345219">
    <property type="component" value="Chromosome 17"/>
</dbReference>
<sequence length="73" mass="8434">MQPRFEAELERLLPVSLLVSDGFLWWMLESANKFGIPRMVFYGMSNYAVGVSPALLKMGPPRMKRLRMMTPSR</sequence>
<evidence type="ECO:0000256" key="1">
    <source>
        <dbReference type="SAM" id="Phobius"/>
    </source>
</evidence>
<comment type="caution">
    <text evidence="2">The sequence shown here is derived from an EMBL/GenBank/DDBJ whole genome shotgun (WGS) entry which is preliminary data.</text>
</comment>
<accession>A0AAN7Q548</accession>
<dbReference type="Gene3D" id="3.40.50.2000">
    <property type="entry name" value="Glycogen Phosphorylase B"/>
    <property type="match status" value="1"/>
</dbReference>
<dbReference type="SUPFAM" id="SSF53756">
    <property type="entry name" value="UDP-Glycosyltransferase/glycogen phosphorylase"/>
    <property type="match status" value="1"/>
</dbReference>
<name>A0AAN7Q548_9MYRT</name>
<proteinExistence type="predicted"/>
<dbReference type="EMBL" id="JAXIOK010000011">
    <property type="protein sequence ID" value="KAK4759901.1"/>
    <property type="molecule type" value="Genomic_DNA"/>
</dbReference>
<reference evidence="2 3" key="1">
    <citation type="journal article" date="2023" name="Hortic Res">
        <title>Pangenome of water caltrop reveals structural variations and asymmetric subgenome divergence after allopolyploidization.</title>
        <authorList>
            <person name="Zhang X."/>
            <person name="Chen Y."/>
            <person name="Wang L."/>
            <person name="Yuan Y."/>
            <person name="Fang M."/>
            <person name="Shi L."/>
            <person name="Lu R."/>
            <person name="Comes H.P."/>
            <person name="Ma Y."/>
            <person name="Chen Y."/>
            <person name="Huang G."/>
            <person name="Zhou Y."/>
            <person name="Zheng Z."/>
            <person name="Qiu Y."/>
        </authorList>
    </citation>
    <scope>NUCLEOTIDE SEQUENCE [LARGE SCALE GENOMIC DNA]</scope>
    <source>
        <tissue evidence="2">Roots</tissue>
    </source>
</reference>
<evidence type="ECO:0000313" key="2">
    <source>
        <dbReference type="EMBL" id="KAK4759901.1"/>
    </source>
</evidence>
<keyword evidence="1" id="KW-0472">Membrane</keyword>
<feature type="transmembrane region" description="Helical" evidence="1">
    <location>
        <begin position="40"/>
        <end position="59"/>
    </location>
</feature>
<keyword evidence="1" id="KW-0812">Transmembrane</keyword>
<keyword evidence="1" id="KW-1133">Transmembrane helix</keyword>
<keyword evidence="3" id="KW-1185">Reference proteome</keyword>
<protein>
    <submittedName>
        <fullName evidence="2">Uncharacterized protein</fullName>
    </submittedName>
</protein>
<gene>
    <name evidence="2" type="ORF">SAY87_023032</name>
</gene>
<dbReference type="AlphaFoldDB" id="A0AAN7Q548"/>
<evidence type="ECO:0000313" key="3">
    <source>
        <dbReference type="Proteomes" id="UP001345219"/>
    </source>
</evidence>
<organism evidence="2 3">
    <name type="scientific">Trapa incisa</name>
    <dbReference type="NCBI Taxonomy" id="236973"/>
    <lineage>
        <taxon>Eukaryota</taxon>
        <taxon>Viridiplantae</taxon>
        <taxon>Streptophyta</taxon>
        <taxon>Embryophyta</taxon>
        <taxon>Tracheophyta</taxon>
        <taxon>Spermatophyta</taxon>
        <taxon>Magnoliopsida</taxon>
        <taxon>eudicotyledons</taxon>
        <taxon>Gunneridae</taxon>
        <taxon>Pentapetalae</taxon>
        <taxon>rosids</taxon>
        <taxon>malvids</taxon>
        <taxon>Myrtales</taxon>
        <taxon>Lythraceae</taxon>
        <taxon>Trapa</taxon>
    </lineage>
</organism>